<organism evidence="3 4">
    <name type="scientific">Zophobas morio</name>
    <dbReference type="NCBI Taxonomy" id="2755281"/>
    <lineage>
        <taxon>Eukaryota</taxon>
        <taxon>Metazoa</taxon>
        <taxon>Ecdysozoa</taxon>
        <taxon>Arthropoda</taxon>
        <taxon>Hexapoda</taxon>
        <taxon>Insecta</taxon>
        <taxon>Pterygota</taxon>
        <taxon>Neoptera</taxon>
        <taxon>Endopterygota</taxon>
        <taxon>Coleoptera</taxon>
        <taxon>Polyphaga</taxon>
        <taxon>Cucujiformia</taxon>
        <taxon>Tenebrionidae</taxon>
        <taxon>Zophobas</taxon>
    </lineage>
</organism>
<keyword evidence="2" id="KW-0732">Signal</keyword>
<keyword evidence="1" id="KW-1133">Transmembrane helix</keyword>
<dbReference type="Proteomes" id="UP001168821">
    <property type="component" value="Unassembled WGS sequence"/>
</dbReference>
<protein>
    <recommendedName>
        <fullName evidence="5">CX domain-containing protein</fullName>
    </recommendedName>
</protein>
<evidence type="ECO:0000313" key="3">
    <source>
        <dbReference type="EMBL" id="KAJ3664880.1"/>
    </source>
</evidence>
<evidence type="ECO:0000256" key="2">
    <source>
        <dbReference type="SAM" id="SignalP"/>
    </source>
</evidence>
<dbReference type="EMBL" id="JALNTZ010000001">
    <property type="protein sequence ID" value="KAJ3664880.1"/>
    <property type="molecule type" value="Genomic_DNA"/>
</dbReference>
<comment type="caution">
    <text evidence="3">The sequence shown here is derived from an EMBL/GenBank/DDBJ whole genome shotgun (WGS) entry which is preliminary data.</text>
</comment>
<name>A0AA38MNJ1_9CUCU</name>
<evidence type="ECO:0008006" key="5">
    <source>
        <dbReference type="Google" id="ProtNLM"/>
    </source>
</evidence>
<keyword evidence="4" id="KW-1185">Reference proteome</keyword>
<accession>A0AA38MNJ1</accession>
<proteinExistence type="predicted"/>
<gene>
    <name evidence="3" type="ORF">Zmor_000416</name>
</gene>
<feature type="chain" id="PRO_5041224116" description="CX domain-containing protein" evidence="2">
    <location>
        <begin position="19"/>
        <end position="164"/>
    </location>
</feature>
<keyword evidence="1" id="KW-0472">Membrane</keyword>
<evidence type="ECO:0000313" key="4">
    <source>
        <dbReference type="Proteomes" id="UP001168821"/>
    </source>
</evidence>
<feature type="signal peptide" evidence="2">
    <location>
        <begin position="1"/>
        <end position="18"/>
    </location>
</feature>
<reference evidence="3" key="1">
    <citation type="journal article" date="2023" name="G3 (Bethesda)">
        <title>Whole genome assemblies of Zophobas morio and Tenebrio molitor.</title>
        <authorList>
            <person name="Kaur S."/>
            <person name="Stinson S.A."/>
            <person name="diCenzo G.C."/>
        </authorList>
    </citation>
    <scope>NUCLEOTIDE SEQUENCE</scope>
    <source>
        <strain evidence="3">QUZm001</strain>
    </source>
</reference>
<sequence length="164" mass="18599">MCATKLLCFLLTLHFAQSNVHNCYIKSKPEYAITKHEFIKSHTDNFQEFLCNLGYDICCPEGCCTSSQSKFYPYLWEILITALLIFVFVLVCVCGCYYCKNNFDKTSTSVEPSSVDVSVNEFTPSAPVANNRTPPPAYDIAILLPPVHPQDRVPSYEEVTTKRF</sequence>
<evidence type="ECO:0000256" key="1">
    <source>
        <dbReference type="SAM" id="Phobius"/>
    </source>
</evidence>
<keyword evidence="1" id="KW-0812">Transmembrane</keyword>
<feature type="transmembrane region" description="Helical" evidence="1">
    <location>
        <begin position="78"/>
        <end position="99"/>
    </location>
</feature>
<dbReference type="AlphaFoldDB" id="A0AA38MNJ1"/>